<dbReference type="PATRIC" id="fig|389348.3.peg.1337"/>
<name>A0A0U5JCI0_9BACT</name>
<dbReference type="KEGG" id="pnl:PNK_1206"/>
<protein>
    <submittedName>
        <fullName evidence="2">Uncharacterized protein</fullName>
    </submittedName>
</protein>
<dbReference type="Proteomes" id="UP000069902">
    <property type="component" value="Chromosome cPNK"/>
</dbReference>
<evidence type="ECO:0000313" key="3">
    <source>
        <dbReference type="Proteomes" id="UP000069902"/>
    </source>
</evidence>
<feature type="region of interest" description="Disordered" evidence="1">
    <location>
        <begin position="428"/>
        <end position="451"/>
    </location>
</feature>
<dbReference type="InParanoid" id="A0A0U5JCI0"/>
<accession>A0A0U5JCI0</accession>
<proteinExistence type="predicted"/>
<dbReference type="AlphaFoldDB" id="A0A0U5JCI0"/>
<dbReference type="EMBL" id="LN879502">
    <property type="protein sequence ID" value="CUI16823.1"/>
    <property type="molecule type" value="Genomic_DNA"/>
</dbReference>
<feature type="compositionally biased region" description="Polar residues" evidence="1">
    <location>
        <begin position="218"/>
        <end position="228"/>
    </location>
</feature>
<feature type="region of interest" description="Disordered" evidence="1">
    <location>
        <begin position="190"/>
        <end position="240"/>
    </location>
</feature>
<keyword evidence="3" id="KW-1185">Reference proteome</keyword>
<evidence type="ECO:0000256" key="1">
    <source>
        <dbReference type="SAM" id="MobiDB-lite"/>
    </source>
</evidence>
<feature type="compositionally biased region" description="Basic and acidic residues" evidence="1">
    <location>
        <begin position="433"/>
        <end position="442"/>
    </location>
</feature>
<sequence length="858" mass="96678">MHIPGLFPLQAWMDRIQSHISRGENNKARFSALLLPVFEAAGCLSMVGRICFRSARKGDEEQGSFSILNTAGKTVMLAWNVLFAPYYGFKNPKGNLDYHRLSGLIVPLQEESKMPEKPFTFVPVDTLNNQSLFDESPRDTFDEDSYSAKHSNSPFLRPSKSPYSGPSVDPIPSPFLLQPEIPLLHPVKELQERKEEETSSPIPVSPKNRKTPLKPITTIPSPLKTSPRTPAISPKADLFTPCDEKNESELMDQTASISIPETVEEVQTETSTPIHSPPKDEEKLLAELAIKLPESSSPLSLSPVSPVKTITVTPIKLTPSSSHKTPSSGIQNRLTQLQQQTSPLQKLDARQEIEQERKRQLHQTPMKGIGKQVHIPEDPSVTQEAVVLMLTPFELPTQTLFDNSTPTPTNSPLEEKEVDAHSDLDGLFQEEDSSSHSDHEQSDSGLMDLFFSNSSSKPIEEIDLGAVESDNEEGEVVTTDSVDVTSHDQTAVTDATPLGVLPEQTIPHTPAKLTTTFLDLGVIKSTQIADIEFNTPEKRPSSLTNTEFSWLTERNIDFNQSFELKVDEKKGTINFKASKKTSIDSKFIDFLQKKLDGKAFEKFYFAPLYALRGNLQKMVERDLIKDKGTTLSSVEKRLNELIVRWWIKEDYRKQKLSENCRFLIQYIIAKHHLDDDEKSEGRTQERLMRQSNSAQTSQNLEKFHFHDQSFKKLSIYDYYAVLKTFLMNFPAEQKAIFEGCQQSDSKESLIQAIQAIPNPADRALAIDLVSLLWTTLHKVWAPEDGLNLNELNDSNREDFYKTANSMLIGGKAIASLLCPFKVIEMHSVKMEQPIHTHLIDLILDYPLHFEELRKSLVS</sequence>
<reference evidence="3" key="1">
    <citation type="submission" date="2015-09" db="EMBL/GenBank/DDBJ databases">
        <authorList>
            <person name="Bertelli C."/>
        </authorList>
    </citation>
    <scope>NUCLEOTIDE SEQUENCE [LARGE SCALE GENOMIC DNA]</scope>
    <source>
        <strain evidence="3">KNic</strain>
    </source>
</reference>
<evidence type="ECO:0000313" key="2">
    <source>
        <dbReference type="EMBL" id="CUI16823.1"/>
    </source>
</evidence>
<organism evidence="2 3">
    <name type="scientific">Candidatus Protochlamydia naegleriophila</name>
    <dbReference type="NCBI Taxonomy" id="389348"/>
    <lineage>
        <taxon>Bacteria</taxon>
        <taxon>Pseudomonadati</taxon>
        <taxon>Chlamydiota</taxon>
        <taxon>Chlamydiia</taxon>
        <taxon>Parachlamydiales</taxon>
        <taxon>Parachlamydiaceae</taxon>
        <taxon>Candidatus Protochlamydia</taxon>
    </lineage>
</organism>
<feature type="region of interest" description="Disordered" evidence="1">
    <location>
        <begin position="133"/>
        <end position="175"/>
    </location>
</feature>
<gene>
    <name evidence="2" type="ORF">PNK_1206</name>
</gene>
<dbReference type="RefSeq" id="WP_059060925.1">
    <property type="nucleotide sequence ID" value="NZ_LN879502.1"/>
</dbReference>